<accession>A0A6A1TUD0</accession>
<comment type="caution">
    <text evidence="1">The sequence shown here is derived from an EMBL/GenBank/DDBJ whole genome shotgun (WGS) entry which is preliminary data.</text>
</comment>
<dbReference type="Proteomes" id="UP000386575">
    <property type="component" value="Unassembled WGS sequence"/>
</dbReference>
<dbReference type="RefSeq" id="WP_151041945.1">
    <property type="nucleotide sequence ID" value="NZ_VZUL01000002.1"/>
</dbReference>
<proteinExistence type="predicted"/>
<evidence type="ECO:0000313" key="2">
    <source>
        <dbReference type="Proteomes" id="UP000386575"/>
    </source>
</evidence>
<protein>
    <submittedName>
        <fullName evidence="1">Uncharacterized protein</fullName>
    </submittedName>
</protein>
<name>A0A6A1TUD0_NEOGA</name>
<organism evidence="1 2">
    <name type="scientific">Neorhizobium galegae</name>
    <name type="common">Rhizobium galegae</name>
    <dbReference type="NCBI Taxonomy" id="399"/>
    <lineage>
        <taxon>Bacteria</taxon>
        <taxon>Pseudomonadati</taxon>
        <taxon>Pseudomonadota</taxon>
        <taxon>Alphaproteobacteria</taxon>
        <taxon>Hyphomicrobiales</taxon>
        <taxon>Rhizobiaceae</taxon>
        <taxon>Rhizobium/Agrobacterium group</taxon>
        <taxon>Neorhizobium</taxon>
    </lineage>
</organism>
<sequence>MTEIDDGTRHLGEPICAACGGGLEYDGGNPQPEDIVSCDNPNCGNSATYVEVAADCEAWYAEYMGFYAQQMALGGPTGGALANWKPRGKYRFIMKIVGTGKEGDFASCNPVRLNF</sequence>
<dbReference type="AlphaFoldDB" id="A0A6A1TUD0"/>
<reference evidence="1 2" key="1">
    <citation type="submission" date="2019-09" db="EMBL/GenBank/DDBJ databases">
        <title>Genome sequencing of Ng87 strain.</title>
        <authorList>
            <person name="Karasev E.S."/>
            <person name="Andronov E."/>
        </authorList>
    </citation>
    <scope>NUCLEOTIDE SEQUENCE [LARGE SCALE GENOMIC DNA]</scope>
    <source>
        <strain evidence="1 2">Ng87</strain>
    </source>
</reference>
<evidence type="ECO:0000313" key="1">
    <source>
        <dbReference type="EMBL" id="KAB1086507.1"/>
    </source>
</evidence>
<gene>
    <name evidence="1" type="ORF">F4V91_08745</name>
</gene>
<dbReference type="EMBL" id="VZUL01000002">
    <property type="protein sequence ID" value="KAB1086507.1"/>
    <property type="molecule type" value="Genomic_DNA"/>
</dbReference>